<evidence type="ECO:0000256" key="1">
    <source>
        <dbReference type="SAM" id="Phobius"/>
    </source>
</evidence>
<protein>
    <recommendedName>
        <fullName evidence="4">MFS transporter</fullName>
    </recommendedName>
</protein>
<feature type="transmembrane region" description="Helical" evidence="1">
    <location>
        <begin position="74"/>
        <end position="92"/>
    </location>
</feature>
<dbReference type="RefSeq" id="WP_149619025.1">
    <property type="nucleotide sequence ID" value="NZ_JBITUG010000008.1"/>
</dbReference>
<keyword evidence="1" id="KW-0472">Membrane</keyword>
<dbReference type="AlphaFoldDB" id="A0A5B0EGL6"/>
<dbReference type="OrthoDB" id="4954817at2"/>
<evidence type="ECO:0008006" key="4">
    <source>
        <dbReference type="Google" id="ProtNLM"/>
    </source>
</evidence>
<gene>
    <name evidence="2" type="ORF">FQ154_06015</name>
</gene>
<feature type="transmembrane region" description="Helical" evidence="1">
    <location>
        <begin position="98"/>
        <end position="122"/>
    </location>
</feature>
<reference evidence="2 3" key="1">
    <citation type="submission" date="2019-07" db="EMBL/GenBank/DDBJ databases">
        <title>Analysis of the biochemical properties, biological activity and biotechnological potential of siderophores and biosurfactants produced by Antarctic psychrotolerant bacteria.</title>
        <authorList>
            <person name="Styczynski M."/>
            <person name="Krucon T."/>
            <person name="Decewicz P."/>
            <person name="Dziewit L."/>
        </authorList>
    </citation>
    <scope>NUCLEOTIDE SEQUENCE [LARGE SCALE GENOMIC DNA]</scope>
    <source>
        <strain evidence="2 3">ANT_H27</strain>
    </source>
</reference>
<proteinExistence type="predicted"/>
<evidence type="ECO:0000313" key="2">
    <source>
        <dbReference type="EMBL" id="KAA0977818.1"/>
    </source>
</evidence>
<feature type="transmembrane region" description="Helical" evidence="1">
    <location>
        <begin position="46"/>
        <end position="67"/>
    </location>
</feature>
<keyword evidence="1" id="KW-1133">Transmembrane helix</keyword>
<name>A0A5B0EGL6_9MICC</name>
<sequence length="145" mass="15491">MNTAKATLPASLLTARWWWAAASVSSLAFAAGFFLNAASRPAQEAPGFWGAGVALVGLGLIIGYCTFRLWLGQLAGRTSLTWCGIIVGIPLLTRGVRVGIFGALLLVGVLLLWSPGTIKYFAPQAKAARAKRRATRIAEKLHNQR</sequence>
<accession>A0A5B0EGL6</accession>
<dbReference type="EMBL" id="VOBL01000005">
    <property type="protein sequence ID" value="KAA0977818.1"/>
    <property type="molecule type" value="Genomic_DNA"/>
</dbReference>
<comment type="caution">
    <text evidence="2">The sequence shown here is derived from an EMBL/GenBank/DDBJ whole genome shotgun (WGS) entry which is preliminary data.</text>
</comment>
<organism evidence="2 3">
    <name type="scientific">Paeniglutamicibacter gangotriensis</name>
    <dbReference type="NCBI Taxonomy" id="254787"/>
    <lineage>
        <taxon>Bacteria</taxon>
        <taxon>Bacillati</taxon>
        <taxon>Actinomycetota</taxon>
        <taxon>Actinomycetes</taxon>
        <taxon>Micrococcales</taxon>
        <taxon>Micrococcaceae</taxon>
        <taxon>Paeniglutamicibacter</taxon>
    </lineage>
</organism>
<evidence type="ECO:0000313" key="3">
    <source>
        <dbReference type="Proteomes" id="UP000323856"/>
    </source>
</evidence>
<keyword evidence="1" id="KW-0812">Transmembrane</keyword>
<dbReference type="Proteomes" id="UP000323856">
    <property type="component" value="Unassembled WGS sequence"/>
</dbReference>